<evidence type="ECO:0008006" key="7">
    <source>
        <dbReference type="Google" id="ProtNLM"/>
    </source>
</evidence>
<evidence type="ECO:0000313" key="5">
    <source>
        <dbReference type="EMBL" id="GLR11503.1"/>
    </source>
</evidence>
<feature type="signal peptide" evidence="4">
    <location>
        <begin position="1"/>
        <end position="18"/>
    </location>
</feature>
<evidence type="ECO:0000256" key="1">
    <source>
        <dbReference type="ARBA" id="ARBA00004370"/>
    </source>
</evidence>
<feature type="region of interest" description="Disordered" evidence="3">
    <location>
        <begin position="173"/>
        <end position="194"/>
    </location>
</feature>
<gene>
    <name evidence="5" type="ORF">GCM10007907_02930</name>
</gene>
<feature type="compositionally biased region" description="Basic and acidic residues" evidence="3">
    <location>
        <begin position="184"/>
        <end position="194"/>
    </location>
</feature>
<keyword evidence="2" id="KW-0472">Membrane</keyword>
<dbReference type="PANTHER" id="PTHR35603">
    <property type="match status" value="1"/>
</dbReference>
<dbReference type="PANTHER" id="PTHR35603:SF2">
    <property type="entry name" value="OUTER MEMBRANE LIPOPROTEIN"/>
    <property type="match status" value="1"/>
</dbReference>
<protein>
    <recommendedName>
        <fullName evidence="7">Glycine zipper 2TM domain-containing protein</fullName>
    </recommendedName>
</protein>
<comment type="caution">
    <text evidence="5">The sequence shown here is derived from an EMBL/GenBank/DDBJ whole genome shotgun (WGS) entry which is preliminary data.</text>
</comment>
<keyword evidence="4" id="KW-0732">Signal</keyword>
<evidence type="ECO:0000256" key="4">
    <source>
        <dbReference type="SAM" id="SignalP"/>
    </source>
</evidence>
<reference evidence="6" key="1">
    <citation type="journal article" date="2019" name="Int. J. Syst. Evol. Microbiol.">
        <title>The Global Catalogue of Microorganisms (GCM) 10K type strain sequencing project: providing services to taxonomists for standard genome sequencing and annotation.</title>
        <authorList>
            <consortium name="The Broad Institute Genomics Platform"/>
            <consortium name="The Broad Institute Genome Sequencing Center for Infectious Disease"/>
            <person name="Wu L."/>
            <person name="Ma J."/>
        </authorList>
    </citation>
    <scope>NUCLEOTIDE SEQUENCE [LARGE SCALE GENOMIC DNA]</scope>
    <source>
        <strain evidence="6">NBRC 110044</strain>
    </source>
</reference>
<dbReference type="EMBL" id="BSOG01000001">
    <property type="protein sequence ID" value="GLR11503.1"/>
    <property type="molecule type" value="Genomic_DNA"/>
</dbReference>
<sequence>MRTLPLLLACLMAAPALAGDAVAEAYNAEKTRIADTYKLAIAECKEQRGAHHKQCKKTADRARQDSLKMASRERDAALKCRNSCGLVTEVKQQERDGDSTGVGVVGGGVAGAVIGRQIAGSDASSSTKNVATAIGAVGGALLGKKIEEKARRHKVWQVSFRLYNGEVAHAEFNEDPGMQPGDKVAVKDGKLMKR</sequence>
<dbReference type="RefSeq" id="WP_284194657.1">
    <property type="nucleotide sequence ID" value="NZ_BSOG01000001.1"/>
</dbReference>
<comment type="subcellular location">
    <subcellularLocation>
        <location evidence="1">Membrane</location>
    </subcellularLocation>
</comment>
<keyword evidence="6" id="KW-1185">Reference proteome</keyword>
<feature type="chain" id="PRO_5046777249" description="Glycine zipper 2TM domain-containing protein" evidence="4">
    <location>
        <begin position="19"/>
        <end position="194"/>
    </location>
</feature>
<proteinExistence type="predicted"/>
<name>A0ABQ5YAL6_9NEIS</name>
<evidence type="ECO:0000313" key="6">
    <source>
        <dbReference type="Proteomes" id="UP001156706"/>
    </source>
</evidence>
<organism evidence="5 6">
    <name type="scientific">Chitinimonas prasina</name>
    <dbReference type="NCBI Taxonomy" id="1434937"/>
    <lineage>
        <taxon>Bacteria</taxon>
        <taxon>Pseudomonadati</taxon>
        <taxon>Pseudomonadota</taxon>
        <taxon>Betaproteobacteria</taxon>
        <taxon>Neisseriales</taxon>
        <taxon>Chitinibacteraceae</taxon>
        <taxon>Chitinimonas</taxon>
    </lineage>
</organism>
<accession>A0ABQ5YAL6</accession>
<dbReference type="InterPro" id="IPR051407">
    <property type="entry name" value="Bact_OM_lipoprot/Surf_antigen"/>
</dbReference>
<dbReference type="Proteomes" id="UP001156706">
    <property type="component" value="Unassembled WGS sequence"/>
</dbReference>
<evidence type="ECO:0000256" key="3">
    <source>
        <dbReference type="SAM" id="MobiDB-lite"/>
    </source>
</evidence>
<evidence type="ECO:0000256" key="2">
    <source>
        <dbReference type="ARBA" id="ARBA00023136"/>
    </source>
</evidence>